<feature type="transmembrane region" description="Helical" evidence="2">
    <location>
        <begin position="194"/>
        <end position="212"/>
    </location>
</feature>
<feature type="transmembrane region" description="Helical" evidence="2">
    <location>
        <begin position="232"/>
        <end position="254"/>
    </location>
</feature>
<keyword evidence="2" id="KW-0472">Membrane</keyword>
<feature type="compositionally biased region" description="Polar residues" evidence="1">
    <location>
        <begin position="40"/>
        <end position="57"/>
    </location>
</feature>
<feature type="region of interest" description="Disordered" evidence="1">
    <location>
        <begin position="28"/>
        <end position="87"/>
    </location>
</feature>
<dbReference type="AlphaFoldDB" id="K0S921"/>
<evidence type="ECO:0000256" key="2">
    <source>
        <dbReference type="SAM" id="Phobius"/>
    </source>
</evidence>
<comment type="caution">
    <text evidence="3">The sequence shown here is derived from an EMBL/GenBank/DDBJ whole genome shotgun (WGS) entry which is preliminary data.</text>
</comment>
<feature type="transmembrane region" description="Helical" evidence="2">
    <location>
        <begin position="163"/>
        <end position="182"/>
    </location>
</feature>
<protein>
    <submittedName>
        <fullName evidence="3">Uncharacterized protein</fullName>
    </submittedName>
</protein>
<proteinExistence type="predicted"/>
<reference evidence="3 4" key="1">
    <citation type="journal article" date="2012" name="Genome Biol.">
        <title>Genome and low-iron response of an oceanic diatom adapted to chronic iron limitation.</title>
        <authorList>
            <person name="Lommer M."/>
            <person name="Specht M."/>
            <person name="Roy A.S."/>
            <person name="Kraemer L."/>
            <person name="Andreson R."/>
            <person name="Gutowska M.A."/>
            <person name="Wolf J."/>
            <person name="Bergner S.V."/>
            <person name="Schilhabel M.B."/>
            <person name="Klostermeier U.C."/>
            <person name="Beiko R.G."/>
            <person name="Rosenstiel P."/>
            <person name="Hippler M."/>
            <person name="Laroche J."/>
        </authorList>
    </citation>
    <scope>NUCLEOTIDE SEQUENCE [LARGE SCALE GENOMIC DNA]</scope>
    <source>
        <strain evidence="3 4">CCMP1005</strain>
    </source>
</reference>
<evidence type="ECO:0000256" key="1">
    <source>
        <dbReference type="SAM" id="MobiDB-lite"/>
    </source>
</evidence>
<feature type="transmembrane region" description="Helical" evidence="2">
    <location>
        <begin position="325"/>
        <end position="344"/>
    </location>
</feature>
<keyword evidence="2" id="KW-1133">Transmembrane helix</keyword>
<gene>
    <name evidence="3" type="ORF">THAOC_16745</name>
</gene>
<sequence length="503" mass="55497">MMRRTIVDWLESLGDILTTRASAHVQRQRQQLRKHDVEATAQSAHQRNGSSGESTPDNVLVAEIPKPLLPSGGSDDGGEPAAEQGTLPKQFSTPDIVLVAETPIPLLPSGGSDDGGEPAAEQGTLPKQLSIFPRLFGDGVIVGPYLGAPRIIVMGALTFASPIIGTSLFMSFGVRLLISLMVRKGLLDGRMADWLRLLVSLASCIIFINSPSNQNWWEFSWEEFIIEYILSSFEICIILAQYAGFIGIALIISYRQMISSMVRKVTMTRLLDERMVMWLLVSFLILFVGCIVYIQAVCDDLSLPSILPGGKTDDVGQCWVDGWEVLIPLATLAHVLLCAVFLRIRCMNKETQNLEAANEQEKRNSLKRIVAISLFCVGMIVVLNVSFIGAALIIPFGKFLPLMDFVIEKISRMCHRTDSRVVIGLLLVSFVFCIIYYRECYEHLELSDEGFIRPAALVTILLSAMILCIVGCANKGIQNLEAANEQGSRSQRDECAGIGEKRR</sequence>
<dbReference type="EMBL" id="AGNL01018727">
    <property type="protein sequence ID" value="EJK62633.1"/>
    <property type="molecule type" value="Genomic_DNA"/>
</dbReference>
<dbReference type="Proteomes" id="UP000266841">
    <property type="component" value="Unassembled WGS sequence"/>
</dbReference>
<feature type="transmembrane region" description="Helical" evidence="2">
    <location>
        <begin position="450"/>
        <end position="473"/>
    </location>
</feature>
<accession>K0S921</accession>
<organism evidence="3 4">
    <name type="scientific">Thalassiosira oceanica</name>
    <name type="common">Marine diatom</name>
    <dbReference type="NCBI Taxonomy" id="159749"/>
    <lineage>
        <taxon>Eukaryota</taxon>
        <taxon>Sar</taxon>
        <taxon>Stramenopiles</taxon>
        <taxon>Ochrophyta</taxon>
        <taxon>Bacillariophyta</taxon>
        <taxon>Coscinodiscophyceae</taxon>
        <taxon>Thalassiosirophycidae</taxon>
        <taxon>Thalassiosirales</taxon>
        <taxon>Thalassiosiraceae</taxon>
        <taxon>Thalassiosira</taxon>
    </lineage>
</organism>
<feature type="transmembrane region" description="Helical" evidence="2">
    <location>
        <begin position="419"/>
        <end position="438"/>
    </location>
</feature>
<feature type="transmembrane region" description="Helical" evidence="2">
    <location>
        <begin position="275"/>
        <end position="296"/>
    </location>
</feature>
<keyword evidence="2" id="KW-0812">Transmembrane</keyword>
<evidence type="ECO:0000313" key="4">
    <source>
        <dbReference type="Proteomes" id="UP000266841"/>
    </source>
</evidence>
<name>K0S921_THAOC</name>
<evidence type="ECO:0000313" key="3">
    <source>
        <dbReference type="EMBL" id="EJK62633.1"/>
    </source>
</evidence>
<keyword evidence="4" id="KW-1185">Reference proteome</keyword>